<sequence length="229" mass="25327">MATTSNSITDSQSNSNTPEPCIVDDPNDNTPLMDDMREIVVNLSETARAGASAATKSVVTFWNDFGDFVDKGPVVELGIGVITGAAFSSVLTSFVEDILTPPLSFLSSSIRNMFFVLKHGLSNSTLYPTLESAKADGAVTINFGMFADRLVSFFITMLVMFWFIRIYRQAKRQLAALRREKEDEEQEQVTKCQWCRSSIDPEAYRCPNCTALLDTYPPGRGPPLPRKTS</sequence>
<protein>
    <recommendedName>
        <fullName evidence="9">Large conductance mechanosensitive channel protein</fullName>
    </recommendedName>
</protein>
<dbReference type="Proteomes" id="UP000007241">
    <property type="component" value="Unassembled WGS sequence"/>
</dbReference>
<gene>
    <name evidence="7" type="ORF">BATDEDRAFT_87141</name>
</gene>
<feature type="region of interest" description="Disordered" evidence="5">
    <location>
        <begin position="1"/>
        <end position="29"/>
    </location>
</feature>
<evidence type="ECO:0008006" key="9">
    <source>
        <dbReference type="Google" id="ProtNLM"/>
    </source>
</evidence>
<dbReference type="PANTHER" id="PTHR30266">
    <property type="entry name" value="MECHANOSENSITIVE CHANNEL MSCL"/>
    <property type="match status" value="1"/>
</dbReference>
<keyword evidence="3 6" id="KW-1133">Transmembrane helix</keyword>
<keyword evidence="8" id="KW-1185">Reference proteome</keyword>
<dbReference type="AlphaFoldDB" id="F4NYT1"/>
<name>F4NYT1_BATDJ</name>
<dbReference type="GO" id="GO:0008381">
    <property type="term" value="F:mechanosensitive monoatomic ion channel activity"/>
    <property type="evidence" value="ECO:0000318"/>
    <property type="project" value="GO_Central"/>
</dbReference>
<evidence type="ECO:0000256" key="6">
    <source>
        <dbReference type="SAM" id="Phobius"/>
    </source>
</evidence>
<dbReference type="SUPFAM" id="SSF81330">
    <property type="entry name" value="Gated mechanosensitive channel"/>
    <property type="match status" value="1"/>
</dbReference>
<dbReference type="HOGENOM" id="CLU_095787_2_3_1"/>
<evidence type="ECO:0000256" key="3">
    <source>
        <dbReference type="ARBA" id="ARBA00022989"/>
    </source>
</evidence>
<dbReference type="InParanoid" id="F4NYT1"/>
<feature type="compositionally biased region" description="Polar residues" evidence="5">
    <location>
        <begin position="1"/>
        <end position="18"/>
    </location>
</feature>
<evidence type="ECO:0000313" key="8">
    <source>
        <dbReference type="Proteomes" id="UP000007241"/>
    </source>
</evidence>
<evidence type="ECO:0000256" key="5">
    <source>
        <dbReference type="SAM" id="MobiDB-lite"/>
    </source>
</evidence>
<feature type="transmembrane region" description="Helical" evidence="6">
    <location>
        <begin position="150"/>
        <end position="168"/>
    </location>
</feature>
<dbReference type="PANTHER" id="PTHR30266:SF2">
    <property type="entry name" value="LARGE-CONDUCTANCE MECHANOSENSITIVE CHANNEL"/>
    <property type="match status" value="1"/>
</dbReference>
<dbReference type="GeneID" id="18242685"/>
<dbReference type="OrthoDB" id="10010920at2759"/>
<dbReference type="Gene3D" id="1.10.1200.120">
    <property type="entry name" value="Large-conductance mechanosensitive channel, MscL, domain 1"/>
    <property type="match status" value="1"/>
</dbReference>
<proteinExistence type="predicted"/>
<dbReference type="Pfam" id="PF01741">
    <property type="entry name" value="MscL"/>
    <property type="match status" value="1"/>
</dbReference>
<dbReference type="InterPro" id="IPR037673">
    <property type="entry name" value="MSC/AndL"/>
</dbReference>
<evidence type="ECO:0000313" key="7">
    <source>
        <dbReference type="EMBL" id="EGF82084.1"/>
    </source>
</evidence>
<dbReference type="STRING" id="684364.F4NYT1"/>
<dbReference type="InterPro" id="IPR036019">
    <property type="entry name" value="MscL_channel"/>
</dbReference>
<dbReference type="OMA" id="YCKESIN"/>
<evidence type="ECO:0000256" key="4">
    <source>
        <dbReference type="ARBA" id="ARBA00023136"/>
    </source>
</evidence>
<organism evidence="7 8">
    <name type="scientific">Batrachochytrium dendrobatidis (strain JAM81 / FGSC 10211)</name>
    <name type="common">Frog chytrid fungus</name>
    <dbReference type="NCBI Taxonomy" id="684364"/>
    <lineage>
        <taxon>Eukaryota</taxon>
        <taxon>Fungi</taxon>
        <taxon>Fungi incertae sedis</taxon>
        <taxon>Chytridiomycota</taxon>
        <taxon>Chytridiomycota incertae sedis</taxon>
        <taxon>Chytridiomycetes</taxon>
        <taxon>Rhizophydiales</taxon>
        <taxon>Rhizophydiales incertae sedis</taxon>
        <taxon>Batrachochytrium</taxon>
    </lineage>
</organism>
<evidence type="ECO:0000256" key="1">
    <source>
        <dbReference type="ARBA" id="ARBA00004141"/>
    </source>
</evidence>
<keyword evidence="2 6" id="KW-0812">Transmembrane</keyword>
<keyword evidence="4 6" id="KW-0472">Membrane</keyword>
<dbReference type="EMBL" id="GL882881">
    <property type="protein sequence ID" value="EGF82084.1"/>
    <property type="molecule type" value="Genomic_DNA"/>
</dbReference>
<dbReference type="GO" id="GO:0006811">
    <property type="term" value="P:monoatomic ion transport"/>
    <property type="evidence" value="ECO:0000318"/>
    <property type="project" value="GO_Central"/>
</dbReference>
<comment type="subcellular location">
    <subcellularLocation>
        <location evidence="1">Membrane</location>
        <topology evidence="1">Multi-pass membrane protein</topology>
    </subcellularLocation>
</comment>
<dbReference type="RefSeq" id="XP_006677629.1">
    <property type="nucleotide sequence ID" value="XM_006677566.1"/>
</dbReference>
<accession>F4NYT1</accession>
<dbReference type="GO" id="GO:0016020">
    <property type="term" value="C:membrane"/>
    <property type="evidence" value="ECO:0000318"/>
    <property type="project" value="GO_Central"/>
</dbReference>
<evidence type="ECO:0000256" key="2">
    <source>
        <dbReference type="ARBA" id="ARBA00022692"/>
    </source>
</evidence>
<reference evidence="7 8" key="1">
    <citation type="submission" date="2009-12" db="EMBL/GenBank/DDBJ databases">
        <title>The draft genome of Batrachochytrium dendrobatidis.</title>
        <authorList>
            <consortium name="US DOE Joint Genome Institute (JGI-PGF)"/>
            <person name="Kuo A."/>
            <person name="Salamov A."/>
            <person name="Schmutz J."/>
            <person name="Lucas S."/>
            <person name="Pitluck S."/>
            <person name="Rosenblum E."/>
            <person name="Stajich J."/>
            <person name="Eisen M."/>
            <person name="Grigoriev I.V."/>
        </authorList>
    </citation>
    <scope>NUCLEOTIDE SEQUENCE [LARGE SCALE GENOMIC DNA]</scope>
    <source>
        <strain evidence="8">JAM81 / FGSC 10211</strain>
    </source>
</reference>